<dbReference type="InterPro" id="IPR013783">
    <property type="entry name" value="Ig-like_fold"/>
</dbReference>
<protein>
    <recommendedName>
        <fullName evidence="2">T9SS-like galactose binding domain-containing protein</fullName>
    </recommendedName>
</protein>
<evidence type="ECO:0000313" key="4">
    <source>
        <dbReference type="Proteomes" id="UP000051861"/>
    </source>
</evidence>
<dbReference type="Pfam" id="PF23759">
    <property type="entry name" value="GBD_T9SS_assoc"/>
    <property type="match status" value="2"/>
</dbReference>
<evidence type="ECO:0000256" key="1">
    <source>
        <dbReference type="SAM" id="MobiDB-lite"/>
    </source>
</evidence>
<feature type="domain" description="T9SS-like galactose binding" evidence="2">
    <location>
        <begin position="961"/>
        <end position="1030"/>
    </location>
</feature>
<name>A0A0S7XU87_UNCSA</name>
<dbReference type="SUPFAM" id="SSF63446">
    <property type="entry name" value="Type I dockerin domain"/>
    <property type="match status" value="1"/>
</dbReference>
<sequence>MKLSKCKSLIILVGIVVALLAGSSYLFLQEAKTENPETPSTAAVQSGTPSLVANRPGGIPGEDIKPEKPQPPAHQAPSVTATSPATAPEPPPEPEHQLPALTVSRPASAKEPAHEESEVPIYTGPTLATGDDCNDPIVVSLPAGLPYSDLSQTTCGRMNDYDDPDNTTCLYYYDSGEDIIYELSVSSAVDVDITMDPKGTTWSGIAVDAECPPDADCIAYVRNSGSSPRVMTGVHLEPGTYYIMIDTWASPDCIEDFDLTIVEAAPPPPNDDCENAEAIGDVMAQPWSTTLASFDGQGTCMTSPNIWYCYTATCTGDVTVSLCGSGFDTKLAVYDGCVCDPISPEIGCNDDCCGTRSHLTFAAVEGNQYLIEVGGYSGTGDGILTIECHTPGAPPANDECENAIAISPPDCPSVLTVSGTTKDATVDCPGVLDWEAVWYEFELTYAWNKVYVDYCPTNDPRAWTRGVVLYDECPVECENFILYTDFAWVTCPSGYTDLTVWWENLPAGTYYLPVYVADCDDNPMDFDFDICVEEMEGPQPGDNCASPIAVSLNKAEGDTLYMDLGQTTCGRADDYDATCLGYYDGGEDIIYEVTVSSYVRVNIALDPKATTYTGICIDDACPPADPCMAFSTSSSAAVHGMMGIDLDPGTYYIMVDTWPSPDCIPEFDLVITEASMAPDNDECTGAPVISTFPSTVSGTTIGAGIDCPGVLDWNAVWYQFDLPYECNDLYIDFCPTTDSIWTVGVVVYGECPPDCPNYILRTGYQWTDPCPNGYMAPQIWWDDLPGPASYWFPVYIEDETTNPFLDFTFEVSVAECPPPEPGDNCASPIVVSLNKGPGDTLYSDLGQTTCGRGNYYSATCLGSYDGGEDIIYEVNVSSSVGVDIILDPKTTTYTGICIDDVCPPGATCMAYHTQYSAGPHGVYGVQLDPGTYYIMVDTWPAPDCIPEFDLHIIEAAGPPDNDDCANAEAIGDVTNLPFSTTQATFDGPGHCQTAPNIWYCYTAPCSGNVVVSLCGSGYDTKLAVYDTCVCYPLYEDMIECNDDFCGLQSQITVYDVRPDDQFLIEVGGYSSNTGTGVLTCSCFVPPPGPENDTCQGAPVISTFPTTVYGTTVGATIDCPGVLDWDAVWYRFDVPYGSNNILVDFCPTDGYIWTVGIVLYDECPPECPGYIIASGYQWVTCPSGYDNPQIWWDEMPGPASYWFPVYVIPGKGKDPMDFGFEVSVEEAVPCTIACPEGAIPEGEPECYDGYVDNYNGGCNSSPFIWQSINCGDTICGTSGVYDANYYRDTDWFRVEVGDGDLTWTVVAEFPLLIFIIDAGTENCSDYTILGSLVVPKCDTASLSFYVTAGVYWVLVMPSDWGNYPCGDQSEYVAWLDCVPFGPQMAVDPASMYPVLNPSGDCSTADEDLIISSVGGEDLTYSIAENPPVDWMELSSYSGTIPPGNSHTLTVSFDAGGMTPGDYYCDLEIDHNDPSLPDPYVVAVHLEVELAPEIDVPPRVWQPVNPQCIMDVPFRIGNAGEGALDFEISIQKNPPPLGAGGKSSVREALEALGRAGGANPNLTPKEAFKTVGAERSKIEYYSTGQSEGLLLSGGAGKQANILLVDDDGGLPGGTYYDIEDIFMDALDDNGFAYDYYVVDWIDPQSPGPDLATMQNYGCVIWFTGETWGYYGDDTFTPTDEDNVGAYLDGGGNLFLSAQDYLWDMYPSAGSFSPGQFPYDYLHLASVSQDVWNDPYTAIGVAGSVAEGMQFDCLRFTDNPDVPLWTDDLTGQAGAVDVFNVLGGVSAIQYDAGTFKVVFTTTAFPGLVDGSPSYRADLMASIIDWFGCVGAPCPFTAYPEEGTVPAESFFDVTLTYDGTLFTECEDETLTCYMVITSNDCDEPILTVPVHAMSARGDVGGDCKMTAHGDCIINSADVVFLIDYVFKGGLAPDPYCMGDVDRDGDVDGDDCLYLISYLFLGGPPPEIPAAPEADDQTIEMIRPIKQAPIERK</sequence>
<dbReference type="GO" id="GO:0000272">
    <property type="term" value="P:polysaccharide catabolic process"/>
    <property type="evidence" value="ECO:0007669"/>
    <property type="project" value="InterPro"/>
</dbReference>
<feature type="compositionally biased region" description="Low complexity" evidence="1">
    <location>
        <begin position="76"/>
        <end position="86"/>
    </location>
</feature>
<evidence type="ECO:0000313" key="3">
    <source>
        <dbReference type="EMBL" id="KPJ66037.1"/>
    </source>
</evidence>
<evidence type="ECO:0000259" key="2">
    <source>
        <dbReference type="Pfam" id="PF23759"/>
    </source>
</evidence>
<dbReference type="Gene3D" id="1.10.1330.10">
    <property type="entry name" value="Dockerin domain"/>
    <property type="match status" value="1"/>
</dbReference>
<dbReference type="Gene3D" id="2.60.120.380">
    <property type="match status" value="1"/>
</dbReference>
<dbReference type="Proteomes" id="UP000051861">
    <property type="component" value="Unassembled WGS sequence"/>
</dbReference>
<reference evidence="3 4" key="1">
    <citation type="journal article" date="2015" name="Microbiome">
        <title>Genomic resolution of linkages in carbon, nitrogen, and sulfur cycling among widespread estuary sediment bacteria.</title>
        <authorList>
            <person name="Baker B.J."/>
            <person name="Lazar C.S."/>
            <person name="Teske A.P."/>
            <person name="Dick G.J."/>
        </authorList>
    </citation>
    <scope>NUCLEOTIDE SEQUENCE [LARGE SCALE GENOMIC DNA]</scope>
    <source>
        <strain evidence="3">DG_54_3</strain>
    </source>
</reference>
<organism evidence="3 4">
    <name type="scientific">candidate division WOR-1 bacterium DG_54_3</name>
    <dbReference type="NCBI Taxonomy" id="1703775"/>
    <lineage>
        <taxon>Bacteria</taxon>
        <taxon>Bacillati</taxon>
        <taxon>Saganbacteria</taxon>
    </lineage>
</organism>
<dbReference type="InterPro" id="IPR036439">
    <property type="entry name" value="Dockerin_dom_sf"/>
</dbReference>
<feature type="compositionally biased region" description="Polar residues" evidence="1">
    <location>
        <begin position="36"/>
        <end position="51"/>
    </location>
</feature>
<accession>A0A0S7XU87</accession>
<feature type="domain" description="T9SS-like galactose binding" evidence="2">
    <location>
        <begin position="270"/>
        <end position="372"/>
    </location>
</feature>
<proteinExistence type="predicted"/>
<gene>
    <name evidence="3" type="ORF">AMJ44_09080</name>
</gene>
<dbReference type="Gene3D" id="2.60.40.10">
    <property type="entry name" value="Immunoglobulins"/>
    <property type="match status" value="1"/>
</dbReference>
<dbReference type="InterPro" id="IPR056600">
    <property type="entry name" value="GBD_T9SS_assoc"/>
</dbReference>
<feature type="region of interest" description="Disordered" evidence="1">
    <location>
        <begin position="34"/>
        <end position="127"/>
    </location>
</feature>
<dbReference type="EMBL" id="LIZX01000093">
    <property type="protein sequence ID" value="KPJ66037.1"/>
    <property type="molecule type" value="Genomic_DNA"/>
</dbReference>
<comment type="caution">
    <text evidence="3">The sequence shown here is derived from an EMBL/GenBank/DDBJ whole genome shotgun (WGS) entry which is preliminary data.</text>
</comment>